<proteinExistence type="predicted"/>
<protein>
    <submittedName>
        <fullName evidence="2">Uncharacterized protein</fullName>
    </submittedName>
</protein>
<evidence type="ECO:0000256" key="1">
    <source>
        <dbReference type="SAM" id="MobiDB-lite"/>
    </source>
</evidence>
<keyword evidence="3" id="KW-1185">Reference proteome</keyword>
<reference evidence="3" key="1">
    <citation type="journal article" date="2019" name="Int. J. Syst. Evol. Microbiol.">
        <title>The Global Catalogue of Microorganisms (GCM) 10K type strain sequencing project: providing services to taxonomists for standard genome sequencing and annotation.</title>
        <authorList>
            <consortium name="The Broad Institute Genomics Platform"/>
            <consortium name="The Broad Institute Genome Sequencing Center for Infectious Disease"/>
            <person name="Wu L."/>
            <person name="Ma J."/>
        </authorList>
    </citation>
    <scope>NUCLEOTIDE SEQUENCE [LARGE SCALE GENOMIC DNA]</scope>
    <source>
        <strain evidence="3">JCM 17137</strain>
    </source>
</reference>
<name>A0ABP7G282_9ACTN</name>
<organism evidence="2 3">
    <name type="scientific">Salinactinospora qingdaonensis</name>
    <dbReference type="NCBI Taxonomy" id="702744"/>
    <lineage>
        <taxon>Bacteria</taxon>
        <taxon>Bacillati</taxon>
        <taxon>Actinomycetota</taxon>
        <taxon>Actinomycetes</taxon>
        <taxon>Streptosporangiales</taxon>
        <taxon>Nocardiopsidaceae</taxon>
        <taxon>Salinactinospora</taxon>
    </lineage>
</organism>
<accession>A0ABP7G282</accession>
<dbReference type="Proteomes" id="UP001500908">
    <property type="component" value="Unassembled WGS sequence"/>
</dbReference>
<sequence>MSTNVCELLTRMGPEISPDRATRAGPLHESTGGHPQPTRIRGAALVGTSSSMHALTPEQQ</sequence>
<comment type="caution">
    <text evidence="2">The sequence shown here is derived from an EMBL/GenBank/DDBJ whole genome shotgun (WGS) entry which is preliminary data.</text>
</comment>
<dbReference type="EMBL" id="BAABDD010000018">
    <property type="protein sequence ID" value="GAA3753665.1"/>
    <property type="molecule type" value="Genomic_DNA"/>
</dbReference>
<dbReference type="RefSeq" id="WP_344973308.1">
    <property type="nucleotide sequence ID" value="NZ_BAABDD010000018.1"/>
</dbReference>
<feature type="region of interest" description="Disordered" evidence="1">
    <location>
        <begin position="11"/>
        <end position="40"/>
    </location>
</feature>
<evidence type="ECO:0000313" key="3">
    <source>
        <dbReference type="Proteomes" id="UP001500908"/>
    </source>
</evidence>
<evidence type="ECO:0000313" key="2">
    <source>
        <dbReference type="EMBL" id="GAA3753665.1"/>
    </source>
</evidence>
<gene>
    <name evidence="2" type="ORF">GCM10022402_35500</name>
</gene>